<dbReference type="RefSeq" id="WP_256408110.1">
    <property type="nucleotide sequence ID" value="NZ_JANHDN010000002.1"/>
</dbReference>
<proteinExistence type="predicted"/>
<evidence type="ECO:0000313" key="2">
    <source>
        <dbReference type="EMBL" id="MFC7325374.1"/>
    </source>
</evidence>
<evidence type="ECO:0000259" key="1">
    <source>
        <dbReference type="Pfam" id="PF13460"/>
    </source>
</evidence>
<feature type="domain" description="NAD(P)-binding" evidence="1">
    <location>
        <begin position="13"/>
        <end position="200"/>
    </location>
</feature>
<comment type="caution">
    <text evidence="2">The sequence shown here is derived from an EMBL/GenBank/DDBJ whole genome shotgun (WGS) entry which is preliminary data.</text>
</comment>
<protein>
    <submittedName>
        <fullName evidence="2">SDR family oxidoreductase</fullName>
    </submittedName>
</protein>
<dbReference type="Proteomes" id="UP001596545">
    <property type="component" value="Unassembled WGS sequence"/>
</dbReference>
<dbReference type="EMBL" id="JBHTBL010000011">
    <property type="protein sequence ID" value="MFC7325374.1"/>
    <property type="molecule type" value="Genomic_DNA"/>
</dbReference>
<dbReference type="PANTHER" id="PTHR15020:SF50">
    <property type="entry name" value="UPF0659 PROTEIN YMR090W"/>
    <property type="match status" value="1"/>
</dbReference>
<evidence type="ECO:0000313" key="3">
    <source>
        <dbReference type="Proteomes" id="UP001596545"/>
    </source>
</evidence>
<dbReference type="SUPFAM" id="SSF51735">
    <property type="entry name" value="NAD(P)-binding Rossmann-fold domains"/>
    <property type="match status" value="1"/>
</dbReference>
<reference evidence="2 3" key="1">
    <citation type="journal article" date="2019" name="Int. J. Syst. Evol. Microbiol.">
        <title>The Global Catalogue of Microorganisms (GCM) 10K type strain sequencing project: providing services to taxonomists for standard genome sequencing and annotation.</title>
        <authorList>
            <consortium name="The Broad Institute Genomics Platform"/>
            <consortium name="The Broad Institute Genome Sequencing Center for Infectious Disease"/>
            <person name="Wu L."/>
            <person name="Ma J."/>
        </authorList>
    </citation>
    <scope>NUCLEOTIDE SEQUENCE [LARGE SCALE GENOMIC DNA]</scope>
    <source>
        <strain evidence="2 3">CGMCC 1.12554</strain>
    </source>
</reference>
<dbReference type="AlphaFoldDB" id="A0ABD6AMG5"/>
<dbReference type="InterPro" id="IPR016040">
    <property type="entry name" value="NAD(P)-bd_dom"/>
</dbReference>
<dbReference type="Gene3D" id="3.40.50.720">
    <property type="entry name" value="NAD(P)-binding Rossmann-like Domain"/>
    <property type="match status" value="1"/>
</dbReference>
<dbReference type="InterPro" id="IPR036291">
    <property type="entry name" value="NAD(P)-bd_dom_sf"/>
</dbReference>
<accession>A0ABD6AMG5</accession>
<name>A0ABD6AMG5_9EURY</name>
<dbReference type="PANTHER" id="PTHR15020">
    <property type="entry name" value="FLAVIN REDUCTASE-RELATED"/>
    <property type="match status" value="1"/>
</dbReference>
<dbReference type="Pfam" id="PF13460">
    <property type="entry name" value="NAD_binding_10"/>
    <property type="match status" value="1"/>
</dbReference>
<gene>
    <name evidence="2" type="ORF">ACFQMF_12375</name>
</gene>
<keyword evidence="3" id="KW-1185">Reference proteome</keyword>
<sequence>MPTHDVDAVLVAGATGGTGREVLRRAGPRVDTVRALTRSPGATADLRAAGADEVAVDDLLDPSDLAAAVEGVDAVISAVGSTTSAVRSGPPFVDGAGNRALLDAAVDAGVDAFVMESAIGVGPEPASPLASAFGAFIGPLQEAKADAEAAIREAPIRHTILRPGVLTNGRRTGLVTTAEPGAKLWGTVSRADVAWLMTAAPTTEGAADRTFEVVSTPRFPERGVDVNWTLPR</sequence>
<organism evidence="2 3">
    <name type="scientific">Halorubrum rutilum</name>
    <dbReference type="NCBI Taxonomy" id="1364933"/>
    <lineage>
        <taxon>Archaea</taxon>
        <taxon>Methanobacteriati</taxon>
        <taxon>Methanobacteriota</taxon>
        <taxon>Stenosarchaea group</taxon>
        <taxon>Halobacteria</taxon>
        <taxon>Halobacteriales</taxon>
        <taxon>Haloferacaceae</taxon>
        <taxon>Halorubrum</taxon>
    </lineage>
</organism>
<dbReference type="CDD" id="cd05243">
    <property type="entry name" value="SDR_a5"/>
    <property type="match status" value="1"/>
</dbReference>